<dbReference type="EMBL" id="MU001676">
    <property type="protein sequence ID" value="KAF2459166.1"/>
    <property type="molecule type" value="Genomic_DNA"/>
</dbReference>
<feature type="compositionally biased region" description="Low complexity" evidence="1">
    <location>
        <begin position="264"/>
        <end position="283"/>
    </location>
</feature>
<name>A0A6A6P590_9PEZI</name>
<feature type="region of interest" description="Disordered" evidence="1">
    <location>
        <begin position="523"/>
        <end position="585"/>
    </location>
</feature>
<accession>A0A6A6P590</accession>
<dbReference type="OrthoDB" id="3794856at2759"/>
<evidence type="ECO:0000313" key="2">
    <source>
        <dbReference type="EMBL" id="KAF2459166.1"/>
    </source>
</evidence>
<keyword evidence="3" id="KW-1185">Reference proteome</keyword>
<protein>
    <submittedName>
        <fullName evidence="2">Uncharacterized protein</fullName>
    </submittedName>
</protein>
<gene>
    <name evidence="2" type="ORF">BDY21DRAFT_362644</name>
</gene>
<proteinExistence type="predicted"/>
<dbReference type="AlphaFoldDB" id="A0A6A6P590"/>
<sequence length="585" mass="63550">MKERINEYHEQEFGQHTLPTLSADQTEFVVPNQLGDRHPEPEGPWTDQPFLKKLMDANVASYSVPLSYQSIQEAFESLPIIKKAGELPEVPSGAMQRELVRVLVAAIRNVESVSEAPGSEAVRAFGVANWDKYWANDRVEAAAWNLLNQIIRYHQKGLAAPPLQGTSQVKPWSWYSNADAQIPFEARVEAIVHVLKKRKQACVDVMDGWKINQLVICPEQYDTRNKGKEAEKEQEAAQKLLGDEATRALFGSAEQPPEQPPSHGQTPQYQQSGSQAQHGSQTQRGSQTPRASQTQRGRGTRGRPRAGRGRRGRQNSRGAAQQDVQAQQLPQDTGLPAQTLQQGGQNPPKHTYAQYVAQLEQGFQQQQQMDNPYHGPSQPLAYPGYQPHQQIPQHQPSQQYGLGGYIEGGTPAQSAWAQGGYGQAQGVYGQAQGGYVQAQGGYVQAQGGYSQAQEPTTGFGDPLDPAAYGTPTTAGPSNWISQYNVQADPTAPTMNYGANIGDLGPSGIQGYLDPAITNEELELFGSGNDLPGYGPPPNPSGLESGEDMENFGLGGAGSSGTKRGRDEEADEGRDDGGSKKRQRQA</sequence>
<feature type="compositionally biased region" description="Basic residues" evidence="1">
    <location>
        <begin position="298"/>
        <end position="314"/>
    </location>
</feature>
<evidence type="ECO:0000313" key="3">
    <source>
        <dbReference type="Proteomes" id="UP000799766"/>
    </source>
</evidence>
<feature type="compositionally biased region" description="Low complexity" evidence="1">
    <location>
        <begin position="315"/>
        <end position="329"/>
    </location>
</feature>
<organism evidence="2 3">
    <name type="scientific">Lineolata rhizophorae</name>
    <dbReference type="NCBI Taxonomy" id="578093"/>
    <lineage>
        <taxon>Eukaryota</taxon>
        <taxon>Fungi</taxon>
        <taxon>Dikarya</taxon>
        <taxon>Ascomycota</taxon>
        <taxon>Pezizomycotina</taxon>
        <taxon>Dothideomycetes</taxon>
        <taxon>Dothideomycetes incertae sedis</taxon>
        <taxon>Lineolatales</taxon>
        <taxon>Lineolataceae</taxon>
        <taxon>Lineolata</taxon>
    </lineage>
</organism>
<feature type="region of interest" description="Disordered" evidence="1">
    <location>
        <begin position="252"/>
        <end position="329"/>
    </location>
</feature>
<evidence type="ECO:0000256" key="1">
    <source>
        <dbReference type="SAM" id="MobiDB-lite"/>
    </source>
</evidence>
<dbReference type="Proteomes" id="UP000799766">
    <property type="component" value="Unassembled WGS sequence"/>
</dbReference>
<reference evidence="2" key="1">
    <citation type="journal article" date="2020" name="Stud. Mycol.">
        <title>101 Dothideomycetes genomes: a test case for predicting lifestyles and emergence of pathogens.</title>
        <authorList>
            <person name="Haridas S."/>
            <person name="Albert R."/>
            <person name="Binder M."/>
            <person name="Bloem J."/>
            <person name="Labutti K."/>
            <person name="Salamov A."/>
            <person name="Andreopoulos B."/>
            <person name="Baker S."/>
            <person name="Barry K."/>
            <person name="Bills G."/>
            <person name="Bluhm B."/>
            <person name="Cannon C."/>
            <person name="Castanera R."/>
            <person name="Culley D."/>
            <person name="Daum C."/>
            <person name="Ezra D."/>
            <person name="Gonzalez J."/>
            <person name="Henrissat B."/>
            <person name="Kuo A."/>
            <person name="Liang C."/>
            <person name="Lipzen A."/>
            <person name="Lutzoni F."/>
            <person name="Magnuson J."/>
            <person name="Mondo S."/>
            <person name="Nolan M."/>
            <person name="Ohm R."/>
            <person name="Pangilinan J."/>
            <person name="Park H.-J."/>
            <person name="Ramirez L."/>
            <person name="Alfaro M."/>
            <person name="Sun H."/>
            <person name="Tritt A."/>
            <person name="Yoshinaga Y."/>
            <person name="Zwiers L.-H."/>
            <person name="Turgeon B."/>
            <person name="Goodwin S."/>
            <person name="Spatafora J."/>
            <person name="Crous P."/>
            <person name="Grigoriev I."/>
        </authorList>
    </citation>
    <scope>NUCLEOTIDE SEQUENCE</scope>
    <source>
        <strain evidence="2">ATCC 16933</strain>
    </source>
</reference>